<dbReference type="InterPro" id="IPR001469">
    <property type="entry name" value="ATP_synth_F1_dsu/esu"/>
</dbReference>
<dbReference type="GO" id="GO:0005743">
    <property type="term" value="C:mitochondrial inner membrane"/>
    <property type="evidence" value="ECO:0007669"/>
    <property type="project" value="UniProtKB-SubCell"/>
</dbReference>
<dbReference type="AlphaFoldDB" id="A0AAD7RP99"/>
<keyword evidence="5" id="KW-0999">Mitochondrion inner membrane</keyword>
<evidence type="ECO:0000256" key="2">
    <source>
        <dbReference type="ARBA" id="ARBA00005712"/>
    </source>
</evidence>
<dbReference type="FunFam" id="1.20.5.440:FF:000002">
    <property type="entry name" value="ATP synthase subunit delta, mitochondrial"/>
    <property type="match status" value="1"/>
</dbReference>
<evidence type="ECO:0000256" key="4">
    <source>
        <dbReference type="ARBA" id="ARBA00022781"/>
    </source>
</evidence>
<dbReference type="Proteomes" id="UP001221898">
    <property type="component" value="Unassembled WGS sequence"/>
</dbReference>
<accession>A0AAD7RP99</accession>
<evidence type="ECO:0000256" key="17">
    <source>
        <dbReference type="ARBA" id="ARBA00070799"/>
    </source>
</evidence>
<feature type="coiled-coil region" evidence="18">
    <location>
        <begin position="367"/>
        <end position="394"/>
    </location>
</feature>
<feature type="compositionally biased region" description="Basic and acidic residues" evidence="19">
    <location>
        <begin position="1"/>
        <end position="14"/>
    </location>
</feature>
<dbReference type="InterPro" id="IPR036794">
    <property type="entry name" value="ATP_F1_dsu/esu_C_sf"/>
</dbReference>
<dbReference type="GO" id="GO:0045259">
    <property type="term" value="C:proton-transporting ATP synthase complex"/>
    <property type="evidence" value="ECO:0007669"/>
    <property type="project" value="UniProtKB-KW"/>
</dbReference>
<reference evidence="22" key="1">
    <citation type="journal article" date="2023" name="Science">
        <title>Genome structures resolve the early diversification of teleost fishes.</title>
        <authorList>
            <person name="Parey E."/>
            <person name="Louis A."/>
            <person name="Montfort J."/>
            <person name="Bouchez O."/>
            <person name="Roques C."/>
            <person name="Iampietro C."/>
            <person name="Lluch J."/>
            <person name="Castinel A."/>
            <person name="Donnadieu C."/>
            <person name="Desvignes T."/>
            <person name="Floi Bucao C."/>
            <person name="Jouanno E."/>
            <person name="Wen M."/>
            <person name="Mejri S."/>
            <person name="Dirks R."/>
            <person name="Jansen H."/>
            <person name="Henkel C."/>
            <person name="Chen W.J."/>
            <person name="Zahm M."/>
            <person name="Cabau C."/>
            <person name="Klopp C."/>
            <person name="Thompson A.W."/>
            <person name="Robinson-Rechavi M."/>
            <person name="Braasch I."/>
            <person name="Lecointre G."/>
            <person name="Bobe J."/>
            <person name="Postlethwait J.H."/>
            <person name="Berthelot C."/>
            <person name="Roest Crollius H."/>
            <person name="Guiguen Y."/>
        </authorList>
    </citation>
    <scope>NUCLEOTIDE SEQUENCE</scope>
    <source>
        <strain evidence="22">NC1722</strain>
    </source>
</reference>
<evidence type="ECO:0000313" key="22">
    <source>
        <dbReference type="EMBL" id="KAJ8387782.1"/>
    </source>
</evidence>
<evidence type="ECO:0000313" key="23">
    <source>
        <dbReference type="Proteomes" id="UP001221898"/>
    </source>
</evidence>
<gene>
    <name evidence="22" type="ORF">AAFF_G00150830</name>
</gene>
<keyword evidence="4" id="KW-0375">Hydrogen ion transport</keyword>
<evidence type="ECO:0000259" key="20">
    <source>
        <dbReference type="Pfam" id="PF02823"/>
    </source>
</evidence>
<evidence type="ECO:0000256" key="10">
    <source>
        <dbReference type="ARBA" id="ARBA00023136"/>
    </source>
</evidence>
<keyword evidence="7" id="KW-0007">Acetylation</keyword>
<dbReference type="InterPro" id="IPR020546">
    <property type="entry name" value="ATP_synth_F1_dsu/esu_N"/>
</dbReference>
<sequence>MNGREDRGAGERRTALPPSRTSKSPRTTCLRPSLTRGKRARALVERGRGDGCGGSPHALTRSRVLKPPALRIPPFHATRGANGFSRRHLQNRHGDTHHRCSEAAGQQREEEEGERRRWREEEEERGERRRRRRRRGGERREGGGEKSVQAAFSNVHIGFGLRQQLCSGWSDHSGPHTPDPTAVRLQHPASPRLSLPAITARPCTCLPARPPPRLLTAALSSAHGLALASAEKLPPAAGGRKPITLCRAVSPQSLKWIFSDNLKARHYADAPGVASPQMSFTFASPTQVFFNAASVKQIDVPTLTGAFGILPAHVPTLQVLRPGVVTVFGDDGSPTKYFVSSGSVTVNADSSVQLLAEEAFPLDSLDLSAAKANLEKAQAEMLGTADEAARAEVQIKIEANEAIRAHRGPAVAMERDGAFFPRPRCGASQFRASCLMFRVSTYMKFQGNPFGEEEGQQHRPVSTGSSPQWKNLSVLLNEGGRKERPSPGSTTESRRPQSELAGDSEMTERAACGSPAAWASLSVGKFRCQRGHLRHARQRCTTSLRPAPMPFACLQPCQPSHAGRWPWSAGVDWNSARAARDRGRVSCVRVCVARFRSTLVPLQGRNPSLPWSSAPIGGGIWLSAPAGGESPEHGWENSREAWFSVSCQILRLGWDASLQIEAGHFGESCKATAALPPSWLAEITDFVARAPESRSVDWRFQCVKYPPPPRPPAADNVFWGAGGGLWHPSERGVTFQSGELAGGGRGGDGGSDIFRALAGHIALRVVRGPERSGAAVFVPDRQTDDVADSNLPGGLAKITAVYSFIMPAVSRVPKTAPNNEKPCVKGHAVGKENRRDWNLGVGRGQSSPADLSERARVWSIRSGSRHTPAPYRRDTGSSLSGEAATGLPLACTQTVKSWSRSAVDQGWARRGRVTVSGAVIGCPPRGEGSQHELAARTQSFRRVHRIHAGQTLSVYFCALAGVISPTVIFRGRRGQANCRRHRPGPIDPTLSAGRALNGGVTGAQPLQLPPPPPTRGLEEQILHSAVMRPIRHAHTPGSVNTAGRAFAWPLMPWTQTRVQRTCSAAFMGGGTRRSLVPQHLASAPSRCSPPKATLSSQIKSLIVTIRRKQTSKTDSDLPVYRTRCGLTTGPISATLPASLAHRFPMT</sequence>
<keyword evidence="3" id="KW-0813">Transport</keyword>
<feature type="region of interest" description="Disordered" evidence="19">
    <location>
        <begin position="1"/>
        <end position="149"/>
    </location>
</feature>
<feature type="compositionally biased region" description="Basic residues" evidence="19">
    <location>
        <begin position="128"/>
        <end position="137"/>
    </location>
</feature>
<dbReference type="Pfam" id="PF02823">
    <property type="entry name" value="ATP-synt_DE_N"/>
    <property type="match status" value="1"/>
</dbReference>
<evidence type="ECO:0000256" key="7">
    <source>
        <dbReference type="ARBA" id="ARBA00022990"/>
    </source>
</evidence>
<keyword evidence="23" id="KW-1185">Reference proteome</keyword>
<keyword evidence="9" id="KW-0496">Mitochondrion</keyword>
<dbReference type="PANTHER" id="PTHR13822">
    <property type="entry name" value="ATP SYNTHASE DELTA/EPSILON CHAIN"/>
    <property type="match status" value="1"/>
</dbReference>
<organism evidence="22 23">
    <name type="scientific">Aldrovandia affinis</name>
    <dbReference type="NCBI Taxonomy" id="143900"/>
    <lineage>
        <taxon>Eukaryota</taxon>
        <taxon>Metazoa</taxon>
        <taxon>Chordata</taxon>
        <taxon>Craniata</taxon>
        <taxon>Vertebrata</taxon>
        <taxon>Euteleostomi</taxon>
        <taxon>Actinopterygii</taxon>
        <taxon>Neopterygii</taxon>
        <taxon>Teleostei</taxon>
        <taxon>Notacanthiformes</taxon>
        <taxon>Halosauridae</taxon>
        <taxon>Aldrovandia</taxon>
    </lineage>
</organism>
<evidence type="ECO:0000256" key="13">
    <source>
        <dbReference type="ARBA" id="ARBA00031669"/>
    </source>
</evidence>
<dbReference type="SUPFAM" id="SSF46604">
    <property type="entry name" value="Epsilon subunit of F1F0-ATP synthase C-terminal domain"/>
    <property type="match status" value="1"/>
</dbReference>
<evidence type="ECO:0000256" key="1">
    <source>
        <dbReference type="ARBA" id="ARBA00004273"/>
    </source>
</evidence>
<dbReference type="EMBL" id="JAINUG010000206">
    <property type="protein sequence ID" value="KAJ8387782.1"/>
    <property type="molecule type" value="Genomic_DNA"/>
</dbReference>
<evidence type="ECO:0000256" key="3">
    <source>
        <dbReference type="ARBA" id="ARBA00022448"/>
    </source>
</evidence>
<keyword evidence="12" id="KW-0066">ATP synthesis</keyword>
<evidence type="ECO:0000256" key="16">
    <source>
        <dbReference type="ARBA" id="ARBA00062932"/>
    </source>
</evidence>
<comment type="caution">
    <text evidence="22">The sequence shown here is derived from an EMBL/GenBank/DDBJ whole genome shotgun (WGS) entry which is preliminary data.</text>
</comment>
<evidence type="ECO:0000256" key="18">
    <source>
        <dbReference type="SAM" id="Coils"/>
    </source>
</evidence>
<evidence type="ECO:0000259" key="21">
    <source>
        <dbReference type="Pfam" id="PF21335"/>
    </source>
</evidence>
<evidence type="ECO:0000256" key="19">
    <source>
        <dbReference type="SAM" id="MobiDB-lite"/>
    </source>
</evidence>
<dbReference type="Gene3D" id="1.20.5.440">
    <property type="entry name" value="ATP synthase delta/epsilon subunit, C-terminal domain"/>
    <property type="match status" value="1"/>
</dbReference>
<evidence type="ECO:0000256" key="14">
    <source>
        <dbReference type="ARBA" id="ARBA00032372"/>
    </source>
</evidence>
<evidence type="ECO:0000256" key="11">
    <source>
        <dbReference type="ARBA" id="ARBA00023196"/>
    </source>
</evidence>
<protein>
    <recommendedName>
        <fullName evidence="17">ATP synthase F(1) complex subunit delta, mitochondrial</fullName>
    </recommendedName>
    <alternativeName>
        <fullName evidence="14">ATP synthase F1 subunit delta</fullName>
    </alternativeName>
    <alternativeName>
        <fullName evidence="13">F-ATPase delta subunit</fullName>
    </alternativeName>
</protein>
<name>A0AAD7RP99_9TELE</name>
<feature type="region of interest" description="Disordered" evidence="19">
    <location>
        <begin position="448"/>
        <end position="506"/>
    </location>
</feature>
<dbReference type="PANTHER" id="PTHR13822:SF7">
    <property type="entry name" value="ATP SYNTHASE SUBUNIT DELTA, MITOCHONDRIAL"/>
    <property type="match status" value="1"/>
</dbReference>
<feature type="compositionally biased region" description="Basic and acidic residues" evidence="19">
    <location>
        <begin position="92"/>
        <end position="101"/>
    </location>
</feature>
<dbReference type="FunFam" id="2.60.15.10:FF:000004">
    <property type="entry name" value="ATP synthase subunit delta, mitochondrial"/>
    <property type="match status" value="1"/>
</dbReference>
<evidence type="ECO:0000256" key="9">
    <source>
        <dbReference type="ARBA" id="ARBA00023128"/>
    </source>
</evidence>
<comment type="subcellular location">
    <subcellularLocation>
        <location evidence="1">Mitochondrion inner membrane</location>
    </subcellularLocation>
</comment>
<evidence type="ECO:0000256" key="5">
    <source>
        <dbReference type="ARBA" id="ARBA00022792"/>
    </source>
</evidence>
<keyword evidence="10" id="KW-0472">Membrane</keyword>
<keyword evidence="18" id="KW-0175">Coiled coil</keyword>
<dbReference type="InterPro" id="IPR036771">
    <property type="entry name" value="ATPsynth_dsu/esu_N"/>
</dbReference>
<dbReference type="Gene3D" id="2.60.15.10">
    <property type="entry name" value="F0F1 ATP synthase delta/epsilon subunit, N-terminal"/>
    <property type="match status" value="1"/>
</dbReference>
<keyword evidence="11" id="KW-0139">CF(1)</keyword>
<keyword evidence="6" id="KW-0809">Transit peptide</keyword>
<dbReference type="HAMAP" id="MF_00530">
    <property type="entry name" value="ATP_synth_epsil_bac"/>
    <property type="match status" value="1"/>
</dbReference>
<feature type="domain" description="ATP synthase F1 complex delta/epsilon subunit N-terminal" evidence="20">
    <location>
        <begin position="278"/>
        <end position="359"/>
    </location>
</feature>
<dbReference type="Pfam" id="PF21335">
    <property type="entry name" value="ATPD_C_metazoa"/>
    <property type="match status" value="1"/>
</dbReference>
<evidence type="ECO:0000256" key="12">
    <source>
        <dbReference type="ARBA" id="ARBA00023310"/>
    </source>
</evidence>
<evidence type="ECO:0000256" key="15">
    <source>
        <dbReference type="ARBA" id="ARBA00056834"/>
    </source>
</evidence>
<keyword evidence="8" id="KW-0406">Ion transport</keyword>
<evidence type="ECO:0000256" key="6">
    <source>
        <dbReference type="ARBA" id="ARBA00022946"/>
    </source>
</evidence>
<dbReference type="GO" id="GO:0046933">
    <property type="term" value="F:proton-transporting ATP synthase activity, rotational mechanism"/>
    <property type="evidence" value="ECO:0007669"/>
    <property type="project" value="InterPro"/>
</dbReference>
<feature type="compositionally biased region" description="Polar residues" evidence="19">
    <location>
        <begin position="459"/>
        <end position="471"/>
    </location>
</feature>
<comment type="subunit">
    <text evidence="16">Component of the ATP synthase complex composed at least of ATP5F1A/subunit alpha, ATP5F1B/subunit beta, ATP5MC1/subunit c (homooctomer), MT-ATP6/subunit a, MT-ATP8/subunit 8, ATP5ME/subunit e, ATP5MF/subunit f, ATP5MG/subunit g, ATP5MK/subunit k, ATP5MJ/subunit j, ATP5F1C/subunit gamma, ATP5F1D/subunit delta, ATP5F1E/subunit epsilon, ATP5PF/subunit F6, ATP5PB/subunit b, ATP5PD/subunit d, ATP5PO/subunit OSCP. ATP synthase complex consists of a soluble F(1) head domain (subunits alpha(3) and beta(3)) - the catalytic core - and a membrane F(0) domain - the membrane proton channel (subunits c, a, 8, e, f, g, k and j). These two domains are linked by a central stalk (subunits gamma, delta, and epsilon) rotating inside the F1 region and a stationary peripheral stalk (subunits F6, b, d, and OSCP). Component of a complex composed at least by ATPIF1, ATP5F1A, ATP5F1B, ATP5F1C AND ATP5F1E.</text>
</comment>
<proteinExistence type="inferred from homology"/>
<evidence type="ECO:0000256" key="8">
    <source>
        <dbReference type="ARBA" id="ARBA00023065"/>
    </source>
</evidence>
<comment type="function">
    <text evidence="15">Subunit delta, of the mitochondrial membrane ATP synthase complex (F(1)F(0) ATP synthase or Complex V) that produces ATP from ADP in the presence of a proton gradient across the membrane which is generated by electron transport complexes of the respiratory chain. ATP synthase complex consist of a soluble F(1) head domain - the catalytic core - and a membrane F(1) domain - the membrane proton channel. These two domains are linked by a central stalk rotating inside the F(1) region and a stationary peripheral stalk. During catalysis, ATP synthesis in the catalytic domain of F(1) is coupled via a rotary mechanism of the central stalk subunits to proton translocation. In vivo, can only synthesize ATP although its ATP hydrolase activity can be activated artificially in vitro. With the central stalk subunit gamma, is essential for the biogenesis of F(1) catalytic part of the ATP synthase complex namely in the formation of F1 assembly intermediate.</text>
</comment>
<comment type="similarity">
    <text evidence="2">Belongs to the ATPase epsilon chain family.</text>
</comment>
<dbReference type="InterPro" id="IPR048937">
    <property type="entry name" value="ATPD_C_metazoa"/>
</dbReference>
<dbReference type="SUPFAM" id="SSF51344">
    <property type="entry name" value="Epsilon subunit of F1F0-ATP synthase N-terminal domain"/>
    <property type="match status" value="1"/>
</dbReference>
<dbReference type="CDD" id="cd12152">
    <property type="entry name" value="F1-ATPase_delta"/>
    <property type="match status" value="1"/>
</dbReference>
<feature type="domain" description="F1F0-ATP synthase delta subunit C-terminal" evidence="21">
    <location>
        <begin position="365"/>
        <end position="403"/>
    </location>
</feature>